<organism evidence="4 5">
    <name type="scientific">Pseudobacteroides cellulosolvens ATCC 35603 = DSM 2933</name>
    <dbReference type="NCBI Taxonomy" id="398512"/>
    <lineage>
        <taxon>Bacteria</taxon>
        <taxon>Bacillati</taxon>
        <taxon>Bacillota</taxon>
        <taxon>Clostridia</taxon>
        <taxon>Eubacteriales</taxon>
        <taxon>Oscillospiraceae</taxon>
        <taxon>Pseudobacteroides</taxon>
    </lineage>
</organism>
<evidence type="ECO:0000313" key="5">
    <source>
        <dbReference type="Proteomes" id="UP000036923"/>
    </source>
</evidence>
<dbReference type="InterPro" id="IPR005084">
    <property type="entry name" value="CBM6"/>
</dbReference>
<evidence type="ECO:0000313" key="4">
    <source>
        <dbReference type="EMBL" id="KNY25137.1"/>
    </source>
</evidence>
<dbReference type="InterPro" id="IPR002105">
    <property type="entry name" value="Dockerin_1_rpt"/>
</dbReference>
<dbReference type="OrthoDB" id="1818396at2"/>
<dbReference type="GO" id="GO:0000272">
    <property type="term" value="P:polysaccharide catabolic process"/>
    <property type="evidence" value="ECO:0007669"/>
    <property type="project" value="InterPro"/>
</dbReference>
<dbReference type="GO" id="GO:0004553">
    <property type="term" value="F:hydrolase activity, hydrolyzing O-glycosyl compounds"/>
    <property type="evidence" value="ECO:0007669"/>
    <property type="project" value="InterPro"/>
</dbReference>
<comment type="caution">
    <text evidence="4">The sequence shown here is derived from an EMBL/GenBank/DDBJ whole genome shotgun (WGS) entry which is preliminary data.</text>
</comment>
<dbReference type="SMART" id="SM00606">
    <property type="entry name" value="CBD_IV"/>
    <property type="match status" value="1"/>
</dbReference>
<proteinExistence type="predicted"/>
<accession>A0A0L6JI33</accession>
<evidence type="ECO:0000259" key="2">
    <source>
        <dbReference type="PROSITE" id="PS51175"/>
    </source>
</evidence>
<dbReference type="AlphaFoldDB" id="A0A0L6JI33"/>
<gene>
    <name evidence="4" type="ORF">Bccel_0394</name>
</gene>
<dbReference type="InterPro" id="IPR006584">
    <property type="entry name" value="Cellulose-bd_IV"/>
</dbReference>
<dbReference type="EMBL" id="LGTC01000001">
    <property type="protein sequence ID" value="KNY25137.1"/>
    <property type="molecule type" value="Genomic_DNA"/>
</dbReference>
<dbReference type="InterPro" id="IPR016134">
    <property type="entry name" value="Dockerin_dom"/>
</dbReference>
<dbReference type="Proteomes" id="UP000036923">
    <property type="component" value="Unassembled WGS sequence"/>
</dbReference>
<dbReference type="PROSITE" id="PS51175">
    <property type="entry name" value="CBM6"/>
    <property type="match status" value="1"/>
</dbReference>
<dbReference type="InterPro" id="IPR008969">
    <property type="entry name" value="CarboxyPept-like_regulatory"/>
</dbReference>
<dbReference type="STRING" id="398512.Bccel_0394"/>
<feature type="domain" description="CBM6" evidence="2">
    <location>
        <begin position="183"/>
        <end position="330"/>
    </location>
</feature>
<dbReference type="CDD" id="cd04084">
    <property type="entry name" value="CBM6_xylanase-like"/>
    <property type="match status" value="1"/>
</dbReference>
<dbReference type="SUPFAM" id="SSF63446">
    <property type="entry name" value="Type I dockerin domain"/>
    <property type="match status" value="1"/>
</dbReference>
<evidence type="ECO:0000259" key="3">
    <source>
        <dbReference type="PROSITE" id="PS51766"/>
    </source>
</evidence>
<reference evidence="5" key="1">
    <citation type="submission" date="2015-07" db="EMBL/GenBank/DDBJ databases">
        <title>Near-Complete Genome Sequence of the Cellulolytic Bacterium Bacteroides (Pseudobacteroides) cellulosolvens ATCC 35603.</title>
        <authorList>
            <person name="Dassa B."/>
            <person name="Utturkar S.M."/>
            <person name="Klingeman D.M."/>
            <person name="Hurt R.A."/>
            <person name="Keller M."/>
            <person name="Xu J."/>
            <person name="Reddy Y.H.K."/>
            <person name="Borovok I."/>
            <person name="Grinberg I.R."/>
            <person name="Lamed R."/>
            <person name="Zhivin O."/>
            <person name="Bayer E.A."/>
            <person name="Brown S.D."/>
        </authorList>
    </citation>
    <scope>NUCLEOTIDE SEQUENCE [LARGE SCALE GENOMIC DNA]</scope>
    <source>
        <strain evidence="5">DSM 2933</strain>
    </source>
</reference>
<dbReference type="PROSITE" id="PS51766">
    <property type="entry name" value="DOCKERIN"/>
    <property type="match status" value="1"/>
</dbReference>
<protein>
    <submittedName>
        <fullName evidence="4">Carbohydrate binding family 6</fullName>
    </submittedName>
</protein>
<keyword evidence="5" id="KW-1185">Reference proteome</keyword>
<dbReference type="RefSeq" id="WP_036946329.1">
    <property type="nucleotide sequence ID" value="NZ_KN050763.1"/>
</dbReference>
<dbReference type="Pfam" id="PF00404">
    <property type="entry name" value="Dockerin_1"/>
    <property type="match status" value="1"/>
</dbReference>
<name>A0A0L6JI33_9FIRM</name>
<evidence type="ECO:0000256" key="1">
    <source>
        <dbReference type="ARBA" id="ARBA00022729"/>
    </source>
</evidence>
<dbReference type="SUPFAM" id="SSF49785">
    <property type="entry name" value="Galactose-binding domain-like"/>
    <property type="match status" value="1"/>
</dbReference>
<feature type="domain" description="Dockerin" evidence="3">
    <location>
        <begin position="431"/>
        <end position="497"/>
    </location>
</feature>
<dbReference type="CDD" id="cd14254">
    <property type="entry name" value="Dockerin_II"/>
    <property type="match status" value="1"/>
</dbReference>
<sequence length="497" mass="54697">MKSKKLVIFVLTIVYGVSLAFSYSHVNFSEKSFAESFTTIDVAVISAPTPTPTQSKLTAIDNSVPAYFSQKGEWSIENFGYGGSCISTTKIGSTAMWKFRVPVNGYYDITALIPDGIENALAKYTVFCDDQYIDSFYNVNSKGNFKLNKNYGKFMQFMKDSVIKVVIKSVSDGKCIADAMSFNRLEYAPTPLPTSPAGYSRPIMVEAENCSSTGTVIENGYISSCNDGDYIVMENVLLSGYSGYDSADIFSVNAAVAATEGKTGKLEIRMDGLDGTLIGTVQLKDTGDGLTKFSEQAYMLDRMNADFKAKDVYIIYKGDGTCNLDWVKFSRHSKPEPAQSEFLDLDPLGKKICGYIKAGFDSTNSLINAGFIVETLMGSYVLTDSKGYFELNSFNSSPVSLKVSKKGYLDRKIINIDITDTTIISTEDKPIEMWPGDIVKDNAINMVDVIDLAKAFNSKEGDELYNTACDINMDKVINIADIVIIAKYFGKTINDYK</sequence>
<keyword evidence="1" id="KW-0732">Signal</keyword>
<dbReference type="Gene3D" id="2.60.120.260">
    <property type="entry name" value="Galactose-binding domain-like"/>
    <property type="match status" value="1"/>
</dbReference>
<dbReference type="InterPro" id="IPR036439">
    <property type="entry name" value="Dockerin_dom_sf"/>
</dbReference>
<dbReference type="Gene3D" id="2.60.40.4130">
    <property type="match status" value="1"/>
</dbReference>
<dbReference type="SUPFAM" id="SSF49464">
    <property type="entry name" value="Carboxypeptidase regulatory domain-like"/>
    <property type="match status" value="1"/>
</dbReference>
<dbReference type="GO" id="GO:0030246">
    <property type="term" value="F:carbohydrate binding"/>
    <property type="evidence" value="ECO:0007669"/>
    <property type="project" value="InterPro"/>
</dbReference>
<dbReference type="Pfam" id="PF03422">
    <property type="entry name" value="CBM_6"/>
    <property type="match status" value="1"/>
</dbReference>
<dbReference type="InterPro" id="IPR008979">
    <property type="entry name" value="Galactose-bd-like_sf"/>
</dbReference>